<dbReference type="CDD" id="cd00077">
    <property type="entry name" value="HDc"/>
    <property type="match status" value="1"/>
</dbReference>
<sequence>MVEADQEVYEDKEDKKIGPMDSKFHLLKEFREKAPGSHKHDQSLMGSVENVCAAVDKDPHKLQMSALYHDIGKMWFPESYTENQGKDNIHDGLPPWVSYVLITRHVSDTVTILVANGFPDDVIRIVSQHHGTCPVQSIFEKAKSKDPKANINAFRYKTGRPDSLESLILMLCDQVEATSRAIYASDRDNIEPSTLVLNIYNKLHADGQFDNVQVLLGELKKIQSALITDVSSNFQKRIKYEEDKILVEKKTGE</sequence>
<dbReference type="PANTHER" id="PTHR36442">
    <property type="entry name" value="CYCLIC-DI-AMP PHOSPHODIESTERASE PGPH"/>
    <property type="match status" value="1"/>
</dbReference>
<feature type="domain" description="HD" evidence="1">
    <location>
        <begin position="53"/>
        <end position="177"/>
    </location>
</feature>
<dbReference type="InterPro" id="IPR003607">
    <property type="entry name" value="HD/PDEase_dom"/>
</dbReference>
<organism evidence="2">
    <name type="scientific">marine sediment metagenome</name>
    <dbReference type="NCBI Taxonomy" id="412755"/>
    <lineage>
        <taxon>unclassified sequences</taxon>
        <taxon>metagenomes</taxon>
        <taxon>ecological metagenomes</taxon>
    </lineage>
</organism>
<accession>A0A0F9T977</accession>
<gene>
    <name evidence="2" type="ORF">LCGC14_0682500</name>
</gene>
<comment type="caution">
    <text evidence="2">The sequence shown here is derived from an EMBL/GenBank/DDBJ whole genome shotgun (WGS) entry which is preliminary data.</text>
</comment>
<reference evidence="2" key="1">
    <citation type="journal article" date="2015" name="Nature">
        <title>Complex archaea that bridge the gap between prokaryotes and eukaryotes.</title>
        <authorList>
            <person name="Spang A."/>
            <person name="Saw J.H."/>
            <person name="Jorgensen S.L."/>
            <person name="Zaremba-Niedzwiedzka K."/>
            <person name="Martijn J."/>
            <person name="Lind A.E."/>
            <person name="van Eijk R."/>
            <person name="Schleper C."/>
            <person name="Guy L."/>
            <person name="Ettema T.J."/>
        </authorList>
    </citation>
    <scope>NUCLEOTIDE SEQUENCE</scope>
</reference>
<dbReference type="AlphaFoldDB" id="A0A0F9T977"/>
<dbReference type="Pfam" id="PF01966">
    <property type="entry name" value="HD"/>
    <property type="match status" value="1"/>
</dbReference>
<dbReference type="Gene3D" id="1.10.3210.10">
    <property type="entry name" value="Hypothetical protein af1432"/>
    <property type="match status" value="1"/>
</dbReference>
<dbReference type="SUPFAM" id="SSF109604">
    <property type="entry name" value="HD-domain/PDEase-like"/>
    <property type="match status" value="1"/>
</dbReference>
<dbReference type="PANTHER" id="PTHR36442:SF1">
    <property type="entry name" value="CYCLIC-DI-AMP PHOSPHODIESTERASE PGPH"/>
    <property type="match status" value="1"/>
</dbReference>
<dbReference type="EMBL" id="LAZR01001386">
    <property type="protein sequence ID" value="KKN45501.1"/>
    <property type="molecule type" value="Genomic_DNA"/>
</dbReference>
<dbReference type="InterPro" id="IPR006674">
    <property type="entry name" value="HD_domain"/>
</dbReference>
<proteinExistence type="predicted"/>
<dbReference type="NCBIfam" id="TIGR00277">
    <property type="entry name" value="HDIG"/>
    <property type="match status" value="1"/>
</dbReference>
<dbReference type="InterPro" id="IPR006675">
    <property type="entry name" value="HDIG_dom"/>
</dbReference>
<dbReference type="InterPro" id="IPR052722">
    <property type="entry name" value="PgpH_phosphodiesterase"/>
</dbReference>
<name>A0A0F9T977_9ZZZZ</name>
<protein>
    <recommendedName>
        <fullName evidence="1">HD domain-containing protein</fullName>
    </recommendedName>
</protein>
<evidence type="ECO:0000259" key="1">
    <source>
        <dbReference type="Pfam" id="PF01966"/>
    </source>
</evidence>
<evidence type="ECO:0000313" key="2">
    <source>
        <dbReference type="EMBL" id="KKN45501.1"/>
    </source>
</evidence>